<reference evidence="1 2" key="1">
    <citation type="submission" date="2020-08" db="EMBL/GenBank/DDBJ databases">
        <title>Sequencing the genomes of 1000 actinobacteria strains.</title>
        <authorList>
            <person name="Klenk H.-P."/>
        </authorList>
    </citation>
    <scope>NUCLEOTIDE SEQUENCE [LARGE SCALE GENOMIC DNA]</scope>
    <source>
        <strain evidence="1 2">DSM 45913</strain>
    </source>
</reference>
<name>A0A7X0EXP8_9ACTN</name>
<dbReference type="Proteomes" id="UP000583800">
    <property type="component" value="Unassembled WGS sequence"/>
</dbReference>
<comment type="caution">
    <text evidence="1">The sequence shown here is derived from an EMBL/GenBank/DDBJ whole genome shotgun (WGS) entry which is preliminary data.</text>
</comment>
<sequence length="89" mass="9717">MTEDDDLWPVVPSEVAADTLADPSVSAAVFSTVAALTVAICEDPWLAGSDQVGADPDWREILIPKGYGIAEYRIDRKNQQVLLTRIVLF</sequence>
<gene>
    <name evidence="1" type="ORF">FHU36_001529</name>
</gene>
<keyword evidence="2" id="KW-1185">Reference proteome</keyword>
<organism evidence="1 2">
    <name type="scientific">Nonomuraea muscovyensis</name>
    <dbReference type="NCBI Taxonomy" id="1124761"/>
    <lineage>
        <taxon>Bacteria</taxon>
        <taxon>Bacillati</taxon>
        <taxon>Actinomycetota</taxon>
        <taxon>Actinomycetes</taxon>
        <taxon>Streptosporangiales</taxon>
        <taxon>Streptosporangiaceae</taxon>
        <taxon>Nonomuraea</taxon>
    </lineage>
</organism>
<proteinExistence type="predicted"/>
<evidence type="ECO:0008006" key="3">
    <source>
        <dbReference type="Google" id="ProtNLM"/>
    </source>
</evidence>
<dbReference type="EMBL" id="JACHJB010000001">
    <property type="protein sequence ID" value="MBB6345020.1"/>
    <property type="molecule type" value="Genomic_DNA"/>
</dbReference>
<dbReference type="RefSeq" id="WP_185083049.1">
    <property type="nucleotide sequence ID" value="NZ_JACHJB010000001.1"/>
</dbReference>
<protein>
    <recommendedName>
        <fullName evidence="3">Type II toxin-antitoxin system RelE/ParE family toxin</fullName>
    </recommendedName>
</protein>
<evidence type="ECO:0000313" key="2">
    <source>
        <dbReference type="Proteomes" id="UP000583800"/>
    </source>
</evidence>
<evidence type="ECO:0000313" key="1">
    <source>
        <dbReference type="EMBL" id="MBB6345020.1"/>
    </source>
</evidence>
<accession>A0A7X0EXP8</accession>
<dbReference type="AlphaFoldDB" id="A0A7X0EXP8"/>